<dbReference type="Proteomes" id="UP000294325">
    <property type="component" value="Chromosome"/>
</dbReference>
<organism evidence="10 11">
    <name type="scientific">Nitrosococcus wardiae</name>
    <dbReference type="NCBI Taxonomy" id="1814290"/>
    <lineage>
        <taxon>Bacteria</taxon>
        <taxon>Pseudomonadati</taxon>
        <taxon>Pseudomonadota</taxon>
        <taxon>Gammaproteobacteria</taxon>
        <taxon>Chromatiales</taxon>
        <taxon>Chromatiaceae</taxon>
        <taxon>Nitrosococcus</taxon>
    </lineage>
</organism>
<dbReference type="InterPro" id="IPR022907">
    <property type="entry name" value="VapC_family"/>
</dbReference>
<evidence type="ECO:0000259" key="9">
    <source>
        <dbReference type="Pfam" id="PF01850"/>
    </source>
</evidence>
<evidence type="ECO:0000256" key="8">
    <source>
        <dbReference type="HAMAP-Rule" id="MF_00265"/>
    </source>
</evidence>
<evidence type="ECO:0000256" key="2">
    <source>
        <dbReference type="ARBA" id="ARBA00022649"/>
    </source>
</evidence>
<evidence type="ECO:0000256" key="7">
    <source>
        <dbReference type="ARBA" id="ARBA00038093"/>
    </source>
</evidence>
<evidence type="ECO:0000313" key="10">
    <source>
        <dbReference type="EMBL" id="QBQ56655.1"/>
    </source>
</evidence>
<keyword evidence="5 8" id="KW-0378">Hydrolase</keyword>
<reference evidence="10 11" key="1">
    <citation type="submission" date="2019-03" db="EMBL/GenBank/DDBJ databases">
        <title>The genome sequence of Nitrosococcus wardiae strain D1FHST reveals the archetypal metabolic capacity of ammonia-oxidizing Gammaproteobacteria.</title>
        <authorList>
            <person name="Wang L."/>
            <person name="Lim C.K."/>
            <person name="Hanson T.E."/>
            <person name="Dang H."/>
            <person name="Klotz M.G."/>
        </authorList>
    </citation>
    <scope>NUCLEOTIDE SEQUENCE [LARGE SCALE GENOMIC DNA]</scope>
    <source>
        <strain evidence="10 11">D1FHS</strain>
    </source>
</reference>
<dbReference type="EC" id="3.1.-.-" evidence="8"/>
<dbReference type="GO" id="GO:0090729">
    <property type="term" value="F:toxin activity"/>
    <property type="evidence" value="ECO:0007669"/>
    <property type="project" value="UniProtKB-KW"/>
</dbReference>
<evidence type="ECO:0000256" key="1">
    <source>
        <dbReference type="ARBA" id="ARBA00001946"/>
    </source>
</evidence>
<dbReference type="AlphaFoldDB" id="A0A4V1AWH5"/>
<dbReference type="CDD" id="cd18735">
    <property type="entry name" value="PIN_HiVapC1-like"/>
    <property type="match status" value="1"/>
</dbReference>
<dbReference type="KEGG" id="nwr:E3U44_18680"/>
<keyword evidence="11" id="KW-1185">Reference proteome</keyword>
<keyword evidence="4 8" id="KW-0479">Metal-binding</keyword>
<dbReference type="EMBL" id="CP038033">
    <property type="protein sequence ID" value="QBQ56655.1"/>
    <property type="molecule type" value="Genomic_DNA"/>
</dbReference>
<name>A0A4V1AWH5_9GAMM</name>
<sequence length="139" mass="15854">MRYLLDTDICIYIINRQPAEVRDRFAHLAPGSVGISVVTYHELYFGALQSRHTEKNLQALQQLTQRVPALPWSTEAAIQTARLRLALKRRGQPIGSWDMQIAGHALALNLELVTNNIREFGRIEHLRVETWVKPNAKTS</sequence>
<keyword evidence="6 8" id="KW-0460">Magnesium</keyword>
<evidence type="ECO:0000256" key="6">
    <source>
        <dbReference type="ARBA" id="ARBA00022842"/>
    </source>
</evidence>
<keyword evidence="8" id="KW-0800">Toxin</keyword>
<dbReference type="HAMAP" id="MF_00265">
    <property type="entry name" value="VapC_Nob1"/>
    <property type="match status" value="1"/>
</dbReference>
<dbReference type="OrthoDB" id="9796690at2"/>
<dbReference type="PANTHER" id="PTHR33653">
    <property type="entry name" value="RIBONUCLEASE VAPC2"/>
    <property type="match status" value="1"/>
</dbReference>
<keyword evidence="3 8" id="KW-0540">Nuclease</keyword>
<proteinExistence type="inferred from homology"/>
<evidence type="ECO:0000256" key="5">
    <source>
        <dbReference type="ARBA" id="ARBA00022801"/>
    </source>
</evidence>
<gene>
    <name evidence="8" type="primary">vapC</name>
    <name evidence="10" type="ORF">E3U44_18680</name>
</gene>
<dbReference type="Pfam" id="PF01850">
    <property type="entry name" value="PIN"/>
    <property type="match status" value="1"/>
</dbReference>
<dbReference type="InterPro" id="IPR002716">
    <property type="entry name" value="PIN_dom"/>
</dbReference>
<dbReference type="InterPro" id="IPR050556">
    <property type="entry name" value="Type_II_TA_system_RNase"/>
</dbReference>
<evidence type="ECO:0000256" key="3">
    <source>
        <dbReference type="ARBA" id="ARBA00022722"/>
    </source>
</evidence>
<feature type="binding site" evidence="8">
    <location>
        <position position="98"/>
    </location>
    <ligand>
        <name>Mg(2+)</name>
        <dbReference type="ChEBI" id="CHEBI:18420"/>
    </ligand>
</feature>
<comment type="function">
    <text evidence="8">Toxic component of a toxin-antitoxin (TA) system. An RNase.</text>
</comment>
<comment type="cofactor">
    <cofactor evidence="1 8">
        <name>Mg(2+)</name>
        <dbReference type="ChEBI" id="CHEBI:18420"/>
    </cofactor>
</comment>
<feature type="binding site" evidence="8">
    <location>
        <position position="6"/>
    </location>
    <ligand>
        <name>Mg(2+)</name>
        <dbReference type="ChEBI" id="CHEBI:18420"/>
    </ligand>
</feature>
<accession>A0A4V1AWH5</accession>
<dbReference type="InterPro" id="IPR029060">
    <property type="entry name" value="PIN-like_dom_sf"/>
</dbReference>
<dbReference type="PANTHER" id="PTHR33653:SF1">
    <property type="entry name" value="RIBONUCLEASE VAPC2"/>
    <property type="match status" value="1"/>
</dbReference>
<evidence type="ECO:0000256" key="4">
    <source>
        <dbReference type="ARBA" id="ARBA00022723"/>
    </source>
</evidence>
<comment type="similarity">
    <text evidence="7 8">Belongs to the PINc/VapC protein family.</text>
</comment>
<protein>
    <recommendedName>
        <fullName evidence="8">Ribonuclease VapC</fullName>
        <shortName evidence="8">RNase VapC</shortName>
        <ecNumber evidence="8">3.1.-.-</ecNumber>
    </recommendedName>
    <alternativeName>
        <fullName evidence="8">Toxin VapC</fullName>
    </alternativeName>
</protein>
<keyword evidence="2 8" id="KW-1277">Toxin-antitoxin system</keyword>
<dbReference type="Gene3D" id="3.40.50.1010">
    <property type="entry name" value="5'-nuclease"/>
    <property type="match status" value="1"/>
</dbReference>
<dbReference type="GO" id="GO:0000287">
    <property type="term" value="F:magnesium ion binding"/>
    <property type="evidence" value="ECO:0007669"/>
    <property type="project" value="UniProtKB-UniRule"/>
</dbReference>
<evidence type="ECO:0000313" key="11">
    <source>
        <dbReference type="Proteomes" id="UP000294325"/>
    </source>
</evidence>
<dbReference type="GO" id="GO:0004540">
    <property type="term" value="F:RNA nuclease activity"/>
    <property type="evidence" value="ECO:0007669"/>
    <property type="project" value="InterPro"/>
</dbReference>
<dbReference type="GO" id="GO:0016787">
    <property type="term" value="F:hydrolase activity"/>
    <property type="evidence" value="ECO:0007669"/>
    <property type="project" value="UniProtKB-KW"/>
</dbReference>
<feature type="domain" description="PIN" evidence="9">
    <location>
        <begin position="3"/>
        <end position="124"/>
    </location>
</feature>
<dbReference type="SUPFAM" id="SSF88723">
    <property type="entry name" value="PIN domain-like"/>
    <property type="match status" value="1"/>
</dbReference>